<sequence>MAPLLIHPIGGGDLGWQPLATSPAPIDFHGGPDDRRPLRKIFDGLTESGTGISGLLVVATTNIHGPSQQPFVEHAQRMKELLCSAEGLCGRTIPAERLHILQVAEPTVRHSVEPMKSMLTALAPDECLLTSGSGSYALGAGVLLAGIESGVPMTLLPVDEPSAAYRLRDLIDPRDTLRNWLLRHRFWDELAAVDPPNADLWRLLAARQRADISLAQTTTPRPGLDKGKLDKLAELWLAVQAAFYERLGRGEAVDHSLLRTWFTQRISRPSKKEAAAVSASARWVIDDLARKLSDPERRGGASQIKEARRRLAPVPQTRHAALIGDVELIDFFDRSTSHEAHLDPPGSRRLPGSLLANADQWEGSDPVPGMVRQRGMTVWPVLGTGDVLVLMCVGKVARHDPNDQAGQAAVREVIDWASRHRGSLARLGRIRLRLLASEETMDRARSWATLARATAPAGSLDATVLGPFSTAPGDAADINAEILAELGKAEPTGLHNSTSLRDVDEILLVINSGKPVTVNGMVAAAVQWSLNAACPLRVAELVRDRALRTVINEAGLTLCRLGMDARLARLASAAVRRLDTRTAWALLANGSPALAIAREAAAQFHYDLYGHASPTTSEDTRCALACRRLELIAHVLADEPWPACYTAVEVLRPGLFDWDTWKALRARFSPLKKLNTYRNESPYAHLLDRLRDEQRQQPSEPGKRKLSKTPPASEKAIESLRASIDVFQRLRGQNSPGLELVTRFTHLRAQLEELAEDAR</sequence>
<dbReference type="EMBL" id="BAAAMR010000102">
    <property type="protein sequence ID" value="GAA2162055.1"/>
    <property type="molecule type" value="Genomic_DNA"/>
</dbReference>
<evidence type="ECO:0000256" key="1">
    <source>
        <dbReference type="SAM" id="MobiDB-lite"/>
    </source>
</evidence>
<organism evidence="2 3">
    <name type="scientific">Actinomadura napierensis</name>
    <dbReference type="NCBI Taxonomy" id="267854"/>
    <lineage>
        <taxon>Bacteria</taxon>
        <taxon>Bacillati</taxon>
        <taxon>Actinomycetota</taxon>
        <taxon>Actinomycetes</taxon>
        <taxon>Streptosporangiales</taxon>
        <taxon>Thermomonosporaceae</taxon>
        <taxon>Actinomadura</taxon>
    </lineage>
</organism>
<dbReference type="Proteomes" id="UP001501020">
    <property type="component" value="Unassembled WGS sequence"/>
</dbReference>
<proteinExistence type="predicted"/>
<comment type="caution">
    <text evidence="2">The sequence shown here is derived from an EMBL/GenBank/DDBJ whole genome shotgun (WGS) entry which is preliminary data.</text>
</comment>
<evidence type="ECO:0000313" key="3">
    <source>
        <dbReference type="Proteomes" id="UP001501020"/>
    </source>
</evidence>
<evidence type="ECO:0000313" key="2">
    <source>
        <dbReference type="EMBL" id="GAA2162055.1"/>
    </source>
</evidence>
<accession>A0ABP5M350</accession>
<reference evidence="3" key="1">
    <citation type="journal article" date="2019" name="Int. J. Syst. Evol. Microbiol.">
        <title>The Global Catalogue of Microorganisms (GCM) 10K type strain sequencing project: providing services to taxonomists for standard genome sequencing and annotation.</title>
        <authorList>
            <consortium name="The Broad Institute Genomics Platform"/>
            <consortium name="The Broad Institute Genome Sequencing Center for Infectious Disease"/>
            <person name="Wu L."/>
            <person name="Ma J."/>
        </authorList>
    </citation>
    <scope>NUCLEOTIDE SEQUENCE [LARGE SCALE GENOMIC DNA]</scope>
    <source>
        <strain evidence="3">JCM 13850</strain>
    </source>
</reference>
<gene>
    <name evidence="2" type="ORF">GCM10009727_77010</name>
</gene>
<protein>
    <submittedName>
        <fullName evidence="2">Uncharacterized protein</fullName>
    </submittedName>
</protein>
<keyword evidence="3" id="KW-1185">Reference proteome</keyword>
<name>A0ABP5M350_9ACTN</name>
<feature type="region of interest" description="Disordered" evidence="1">
    <location>
        <begin position="693"/>
        <end position="713"/>
    </location>
</feature>